<dbReference type="AlphaFoldDB" id="A0A9Q1Q7Z4"/>
<name>A0A9Q1Q7Z4_9CARY</name>
<keyword evidence="2" id="KW-1185">Reference proteome</keyword>
<proteinExistence type="predicted"/>
<evidence type="ECO:0000313" key="2">
    <source>
        <dbReference type="Proteomes" id="UP001153076"/>
    </source>
</evidence>
<protein>
    <submittedName>
        <fullName evidence="1">Uncharacterized protein</fullName>
    </submittedName>
</protein>
<accession>A0A9Q1Q7Z4</accession>
<comment type="caution">
    <text evidence="1">The sequence shown here is derived from an EMBL/GenBank/DDBJ whole genome shotgun (WGS) entry which is preliminary data.</text>
</comment>
<organism evidence="1 2">
    <name type="scientific">Carnegiea gigantea</name>
    <dbReference type="NCBI Taxonomy" id="171969"/>
    <lineage>
        <taxon>Eukaryota</taxon>
        <taxon>Viridiplantae</taxon>
        <taxon>Streptophyta</taxon>
        <taxon>Embryophyta</taxon>
        <taxon>Tracheophyta</taxon>
        <taxon>Spermatophyta</taxon>
        <taxon>Magnoliopsida</taxon>
        <taxon>eudicotyledons</taxon>
        <taxon>Gunneridae</taxon>
        <taxon>Pentapetalae</taxon>
        <taxon>Caryophyllales</taxon>
        <taxon>Cactineae</taxon>
        <taxon>Cactaceae</taxon>
        <taxon>Cactoideae</taxon>
        <taxon>Echinocereeae</taxon>
        <taxon>Carnegiea</taxon>
    </lineage>
</organism>
<dbReference type="EMBL" id="JAKOGI010000618">
    <property type="protein sequence ID" value="KAJ8432298.1"/>
    <property type="molecule type" value="Genomic_DNA"/>
</dbReference>
<reference evidence="1" key="1">
    <citation type="submission" date="2022-04" db="EMBL/GenBank/DDBJ databases">
        <title>Carnegiea gigantea Genome sequencing and assembly v2.</title>
        <authorList>
            <person name="Copetti D."/>
            <person name="Sanderson M.J."/>
            <person name="Burquez A."/>
            <person name="Wojciechowski M.F."/>
        </authorList>
    </citation>
    <scope>NUCLEOTIDE SEQUENCE</scope>
    <source>
        <strain evidence="1">SGP5-SGP5p</strain>
        <tissue evidence="1">Aerial part</tissue>
    </source>
</reference>
<dbReference type="Proteomes" id="UP001153076">
    <property type="component" value="Unassembled WGS sequence"/>
</dbReference>
<gene>
    <name evidence="1" type="ORF">Cgig2_019227</name>
</gene>
<sequence>MDKMALYILENFEWYWREVVFPPLPLPYNYRDLFLKFDLVAVEEATGDFHLPQIPQVVFCAMLPNGAMKLGVLHGWMTDMMESALKEALGLVGCVAGPQPLLGAKRVVFRPSGQTPGPDAPLGAQGGNDSPLGRASSLLTLFGSFKDSSRRLGRAIMLSAIWRLGPGDQSMGRTIGPPVPCGDHRCSENNWEIKNVQALRVRG</sequence>
<evidence type="ECO:0000313" key="1">
    <source>
        <dbReference type="EMBL" id="KAJ8432298.1"/>
    </source>
</evidence>